<name>A0A7Y2K0E1_9BURK</name>
<protein>
    <submittedName>
        <fullName evidence="1">Uncharacterized protein</fullName>
    </submittedName>
</protein>
<dbReference type="Proteomes" id="UP000533905">
    <property type="component" value="Unassembled WGS sequence"/>
</dbReference>
<accession>A0A7Y2K0E1</accession>
<sequence length="67" mass="7629">MDYARLLFAAEVRKLAKERASIEIGNMSPDEVNADVQGRALVIFHEVIDELENYAIAIEEYRSSKTK</sequence>
<evidence type="ECO:0000313" key="2">
    <source>
        <dbReference type="Proteomes" id="UP000533905"/>
    </source>
</evidence>
<keyword evidence="2" id="KW-1185">Reference proteome</keyword>
<dbReference type="EMBL" id="JABAIV010000005">
    <property type="protein sequence ID" value="NNG24352.1"/>
    <property type="molecule type" value="Genomic_DNA"/>
</dbReference>
<proteinExistence type="predicted"/>
<dbReference type="RefSeq" id="WP_171085911.1">
    <property type="nucleotide sequence ID" value="NZ_JABAIV010000005.1"/>
</dbReference>
<gene>
    <name evidence="1" type="ORF">HGB41_15285</name>
</gene>
<dbReference type="AlphaFoldDB" id="A0A7Y2K0E1"/>
<reference evidence="1 2" key="1">
    <citation type="submission" date="2020-04" db="EMBL/GenBank/DDBJ databases">
        <title>Massilia sp. nov., a cold adapted bacteria isolated from Arctic soil.</title>
        <authorList>
            <person name="Son J."/>
            <person name="Ka J.-O."/>
        </authorList>
    </citation>
    <scope>NUCLEOTIDE SEQUENCE [LARGE SCALE GENOMIC DNA]</scope>
    <source>
        <strain evidence="1 2">ML15P13</strain>
    </source>
</reference>
<evidence type="ECO:0000313" key="1">
    <source>
        <dbReference type="EMBL" id="NNG24352.1"/>
    </source>
</evidence>
<comment type="caution">
    <text evidence="1">The sequence shown here is derived from an EMBL/GenBank/DDBJ whole genome shotgun (WGS) entry which is preliminary data.</text>
</comment>
<organism evidence="1 2">
    <name type="scientific">Telluria aromaticivorans</name>
    <dbReference type="NCBI Taxonomy" id="2725995"/>
    <lineage>
        <taxon>Bacteria</taxon>
        <taxon>Pseudomonadati</taxon>
        <taxon>Pseudomonadota</taxon>
        <taxon>Betaproteobacteria</taxon>
        <taxon>Burkholderiales</taxon>
        <taxon>Oxalobacteraceae</taxon>
        <taxon>Telluria group</taxon>
        <taxon>Telluria</taxon>
    </lineage>
</organism>